<evidence type="ECO:0000313" key="6">
    <source>
        <dbReference type="Proteomes" id="UP000677913"/>
    </source>
</evidence>
<dbReference type="GO" id="GO:0016491">
    <property type="term" value="F:oxidoreductase activity"/>
    <property type="evidence" value="ECO:0007669"/>
    <property type="project" value="UniProtKB-KW"/>
</dbReference>
<dbReference type="Pfam" id="PF22725">
    <property type="entry name" value="GFO_IDH_MocA_C3"/>
    <property type="match status" value="1"/>
</dbReference>
<dbReference type="InterPro" id="IPR055170">
    <property type="entry name" value="GFO_IDH_MocA-like_dom"/>
</dbReference>
<feature type="domain" description="Gfo/Idh/MocA-like oxidoreductase N-terminal" evidence="3">
    <location>
        <begin position="7"/>
        <end position="121"/>
    </location>
</feature>
<reference evidence="5" key="1">
    <citation type="submission" date="2021-04" db="EMBL/GenBank/DDBJ databases">
        <title>Genome based classification of Actinospica acidithermotolerans sp. nov., an actinobacterium isolated from an Indonesian hot spring.</title>
        <authorList>
            <person name="Kusuma A.B."/>
            <person name="Putra K.E."/>
            <person name="Nafisah S."/>
            <person name="Loh J."/>
            <person name="Nouioui I."/>
            <person name="Goodfellow M."/>
        </authorList>
    </citation>
    <scope>NUCLEOTIDE SEQUENCE</scope>
    <source>
        <strain evidence="5">DSM 45618</strain>
    </source>
</reference>
<protein>
    <submittedName>
        <fullName evidence="5">Gfo/Idh/MocA family oxidoreductase</fullName>
    </submittedName>
</protein>
<evidence type="ECO:0000313" key="5">
    <source>
        <dbReference type="EMBL" id="MBS2966152.1"/>
    </source>
</evidence>
<dbReference type="Proteomes" id="UP000677913">
    <property type="component" value="Unassembled WGS sequence"/>
</dbReference>
<gene>
    <name evidence="5" type="ORF">KGA66_24110</name>
</gene>
<dbReference type="EMBL" id="JAGSXH010000125">
    <property type="protein sequence ID" value="MBS2966152.1"/>
    <property type="molecule type" value="Genomic_DNA"/>
</dbReference>
<feature type="region of interest" description="Disordered" evidence="2">
    <location>
        <begin position="348"/>
        <end position="367"/>
    </location>
</feature>
<feature type="domain" description="GFO/IDH/MocA-like oxidoreductase" evidence="4">
    <location>
        <begin position="137"/>
        <end position="265"/>
    </location>
</feature>
<comment type="caution">
    <text evidence="5">The sequence shown here is derived from an EMBL/GenBank/DDBJ whole genome shotgun (WGS) entry which is preliminary data.</text>
</comment>
<keyword evidence="6" id="KW-1185">Reference proteome</keyword>
<evidence type="ECO:0000256" key="1">
    <source>
        <dbReference type="ARBA" id="ARBA00023002"/>
    </source>
</evidence>
<dbReference type="InterPro" id="IPR036291">
    <property type="entry name" value="NAD(P)-bd_dom_sf"/>
</dbReference>
<dbReference type="Gene3D" id="3.30.360.10">
    <property type="entry name" value="Dihydrodipicolinate Reductase, domain 2"/>
    <property type="match status" value="1"/>
</dbReference>
<dbReference type="InterPro" id="IPR000683">
    <property type="entry name" value="Gfo/Idh/MocA-like_OxRdtase_N"/>
</dbReference>
<dbReference type="SUPFAM" id="SSF55347">
    <property type="entry name" value="Glyceraldehyde-3-phosphate dehydrogenase-like, C-terminal domain"/>
    <property type="match status" value="1"/>
</dbReference>
<dbReference type="PANTHER" id="PTHR43818">
    <property type="entry name" value="BCDNA.GH03377"/>
    <property type="match status" value="1"/>
</dbReference>
<name>A0A8J7WUD5_9ACTN</name>
<evidence type="ECO:0000259" key="3">
    <source>
        <dbReference type="Pfam" id="PF01408"/>
    </source>
</evidence>
<keyword evidence="1" id="KW-0560">Oxidoreductase</keyword>
<dbReference type="AlphaFoldDB" id="A0A8J7WUD5"/>
<dbReference type="Gene3D" id="3.40.50.720">
    <property type="entry name" value="NAD(P)-binding Rossmann-like Domain"/>
    <property type="match status" value="1"/>
</dbReference>
<organism evidence="5 6">
    <name type="scientific">Actinocrinis puniceicyclus</name>
    <dbReference type="NCBI Taxonomy" id="977794"/>
    <lineage>
        <taxon>Bacteria</taxon>
        <taxon>Bacillati</taxon>
        <taxon>Actinomycetota</taxon>
        <taxon>Actinomycetes</taxon>
        <taxon>Catenulisporales</taxon>
        <taxon>Actinospicaceae</taxon>
        <taxon>Actinocrinis</taxon>
    </lineage>
</organism>
<dbReference type="GO" id="GO:0000166">
    <property type="term" value="F:nucleotide binding"/>
    <property type="evidence" value="ECO:0007669"/>
    <property type="project" value="InterPro"/>
</dbReference>
<evidence type="ECO:0000256" key="2">
    <source>
        <dbReference type="SAM" id="MobiDB-lite"/>
    </source>
</evidence>
<dbReference type="Pfam" id="PF01408">
    <property type="entry name" value="GFO_IDH_MocA"/>
    <property type="match status" value="1"/>
</dbReference>
<accession>A0A8J7WUD5</accession>
<dbReference type="PANTHER" id="PTHR43818:SF11">
    <property type="entry name" value="BCDNA.GH03377"/>
    <property type="match status" value="1"/>
</dbReference>
<dbReference type="SUPFAM" id="SSF51735">
    <property type="entry name" value="NAD(P)-binding Rossmann-fold domains"/>
    <property type="match status" value="1"/>
</dbReference>
<dbReference type="InterPro" id="IPR050463">
    <property type="entry name" value="Gfo/Idh/MocA_oxidrdct_glycsds"/>
</dbReference>
<sequence>MTGAPVGVAIVGAGVISGAYLKNLTAFPDVRVLAIADLDAERAAAVAAQHGVPVSGGLEAVLAVPEVEVVVNLTTPAAHTAVAHAALNAGKHVYGEKPLALDPASGARLLAEAQAAGLRVGNAPDTFLGAGIQSSLRALRSGVIGQPVAVTTVIQNAGPESWHPNPQFLFQAGAGPLYDIGPYYLTALTALLGPAARVAASARRARAQRVIGSGPLAGTVFDVEVPTHVTALIDLAGGPSVASTYSFDSPVRRRMIEITGTEGTLSVPDPNTFTGPVLVRGPKDEDWRELPVRGPVAGRGLGVLDLARALRADEPHRACGQLAQHVLETMAAIADSAAAGEFRQVPGGVPAPAPLPDDWDPYASTLA</sequence>
<evidence type="ECO:0000259" key="4">
    <source>
        <dbReference type="Pfam" id="PF22725"/>
    </source>
</evidence>
<dbReference type="RefSeq" id="WP_211470946.1">
    <property type="nucleotide sequence ID" value="NZ_JAGSXH010000125.1"/>
</dbReference>
<proteinExistence type="predicted"/>